<keyword evidence="2" id="KW-1185">Reference proteome</keyword>
<dbReference type="Proteomes" id="UP000821853">
    <property type="component" value="Unassembled WGS sequence"/>
</dbReference>
<comment type="caution">
    <text evidence="1">The sequence shown here is derived from an EMBL/GenBank/DDBJ whole genome shotgun (WGS) entry which is preliminary data.</text>
</comment>
<name>A0A9J6HB90_HAELO</name>
<dbReference type="AlphaFoldDB" id="A0A9J6HB90"/>
<dbReference type="OrthoDB" id="5972980at2759"/>
<protein>
    <submittedName>
        <fullName evidence="1">Uncharacterized protein</fullName>
    </submittedName>
</protein>
<accession>A0A9J6HB90</accession>
<proteinExistence type="predicted"/>
<sequence>MKSLKLYEHLRRENILTLPGKTTLQKYLKTGFGFNAKGLDILKEKTGPMDKFQLHGGLIVDEMKLSQHFLSLLLGT</sequence>
<organism evidence="1 2">
    <name type="scientific">Haemaphysalis longicornis</name>
    <name type="common">Bush tick</name>
    <dbReference type="NCBI Taxonomy" id="44386"/>
    <lineage>
        <taxon>Eukaryota</taxon>
        <taxon>Metazoa</taxon>
        <taxon>Ecdysozoa</taxon>
        <taxon>Arthropoda</taxon>
        <taxon>Chelicerata</taxon>
        <taxon>Arachnida</taxon>
        <taxon>Acari</taxon>
        <taxon>Parasitiformes</taxon>
        <taxon>Ixodida</taxon>
        <taxon>Ixodoidea</taxon>
        <taxon>Ixodidae</taxon>
        <taxon>Haemaphysalinae</taxon>
        <taxon>Haemaphysalis</taxon>
    </lineage>
</organism>
<evidence type="ECO:0000313" key="1">
    <source>
        <dbReference type="EMBL" id="KAH9384128.1"/>
    </source>
</evidence>
<dbReference type="EMBL" id="JABSTR010001637">
    <property type="protein sequence ID" value="KAH9384128.1"/>
    <property type="molecule type" value="Genomic_DNA"/>
</dbReference>
<evidence type="ECO:0000313" key="2">
    <source>
        <dbReference type="Proteomes" id="UP000821853"/>
    </source>
</evidence>
<dbReference type="VEuPathDB" id="VectorBase:HLOH_046005"/>
<reference evidence="1 2" key="1">
    <citation type="journal article" date="2020" name="Cell">
        <title>Large-Scale Comparative Analyses of Tick Genomes Elucidate Their Genetic Diversity and Vector Capacities.</title>
        <authorList>
            <consortium name="Tick Genome and Microbiome Consortium (TIGMIC)"/>
            <person name="Jia N."/>
            <person name="Wang J."/>
            <person name="Shi W."/>
            <person name="Du L."/>
            <person name="Sun Y."/>
            <person name="Zhan W."/>
            <person name="Jiang J.F."/>
            <person name="Wang Q."/>
            <person name="Zhang B."/>
            <person name="Ji P."/>
            <person name="Bell-Sakyi L."/>
            <person name="Cui X.M."/>
            <person name="Yuan T.T."/>
            <person name="Jiang B.G."/>
            <person name="Yang W.F."/>
            <person name="Lam T.T."/>
            <person name="Chang Q.C."/>
            <person name="Ding S.J."/>
            <person name="Wang X.J."/>
            <person name="Zhu J.G."/>
            <person name="Ruan X.D."/>
            <person name="Zhao L."/>
            <person name="Wei J.T."/>
            <person name="Ye R.Z."/>
            <person name="Que T.C."/>
            <person name="Du C.H."/>
            <person name="Zhou Y.H."/>
            <person name="Cheng J.X."/>
            <person name="Dai P.F."/>
            <person name="Guo W.B."/>
            <person name="Han X.H."/>
            <person name="Huang E.J."/>
            <person name="Li L.F."/>
            <person name="Wei W."/>
            <person name="Gao Y.C."/>
            <person name="Liu J.Z."/>
            <person name="Shao H.Z."/>
            <person name="Wang X."/>
            <person name="Wang C.C."/>
            <person name="Yang T.C."/>
            <person name="Huo Q.B."/>
            <person name="Li W."/>
            <person name="Chen H.Y."/>
            <person name="Chen S.E."/>
            <person name="Zhou L.G."/>
            <person name="Ni X.B."/>
            <person name="Tian J.H."/>
            <person name="Sheng Y."/>
            <person name="Liu T."/>
            <person name="Pan Y.S."/>
            <person name="Xia L.Y."/>
            <person name="Li J."/>
            <person name="Zhao F."/>
            <person name="Cao W.C."/>
        </authorList>
    </citation>
    <scope>NUCLEOTIDE SEQUENCE [LARGE SCALE GENOMIC DNA]</scope>
    <source>
        <strain evidence="1">HaeL-2018</strain>
    </source>
</reference>
<gene>
    <name evidence="1" type="ORF">HPB48_026114</name>
</gene>